<protein>
    <submittedName>
        <fullName evidence="7">TspO/MBR family protein</fullName>
    </submittedName>
</protein>
<evidence type="ECO:0000256" key="3">
    <source>
        <dbReference type="ARBA" id="ARBA00022692"/>
    </source>
</evidence>
<proteinExistence type="inferred from homology"/>
<comment type="similarity">
    <text evidence="2">Belongs to the TspO/BZRP family.</text>
</comment>
<dbReference type="STRING" id="1359168.OCHUTO_0797"/>
<evidence type="ECO:0000313" key="7">
    <source>
        <dbReference type="EMBL" id="KJV55578.1"/>
    </source>
</evidence>
<dbReference type="PANTHER" id="PTHR10057:SF0">
    <property type="entry name" value="TRANSLOCATOR PROTEIN"/>
    <property type="match status" value="1"/>
</dbReference>
<evidence type="ECO:0000256" key="4">
    <source>
        <dbReference type="ARBA" id="ARBA00022989"/>
    </source>
</evidence>
<dbReference type="PANTHER" id="PTHR10057">
    <property type="entry name" value="PERIPHERAL-TYPE BENZODIAZEPINE RECEPTOR"/>
    <property type="match status" value="1"/>
</dbReference>
<dbReference type="CDD" id="cd15904">
    <property type="entry name" value="TSPO_MBR"/>
    <property type="match status" value="1"/>
</dbReference>
<dbReference type="InterPro" id="IPR004307">
    <property type="entry name" value="TspO_MBR"/>
</dbReference>
<keyword evidence="5 6" id="KW-0472">Membrane</keyword>
<dbReference type="AlphaFoldDB" id="A0A0F3MIK0"/>
<dbReference type="GO" id="GO:0016020">
    <property type="term" value="C:membrane"/>
    <property type="evidence" value="ECO:0007669"/>
    <property type="project" value="UniProtKB-SubCell"/>
</dbReference>
<dbReference type="OrthoDB" id="9795496at2"/>
<evidence type="ECO:0000256" key="1">
    <source>
        <dbReference type="ARBA" id="ARBA00004141"/>
    </source>
</evidence>
<comment type="subcellular location">
    <subcellularLocation>
        <location evidence="1">Membrane</location>
        <topology evidence="1">Multi-pass membrane protein</topology>
    </subcellularLocation>
</comment>
<dbReference type="Proteomes" id="UP000033616">
    <property type="component" value="Unassembled WGS sequence"/>
</dbReference>
<feature type="transmembrane region" description="Helical" evidence="6">
    <location>
        <begin position="7"/>
        <end position="28"/>
    </location>
</feature>
<accession>A0A0F3MIK0</accession>
<organism evidence="7 8">
    <name type="scientific">Orientia chuto str. Dubai</name>
    <dbReference type="NCBI Taxonomy" id="1359168"/>
    <lineage>
        <taxon>Bacteria</taxon>
        <taxon>Pseudomonadati</taxon>
        <taxon>Pseudomonadota</taxon>
        <taxon>Alphaproteobacteria</taxon>
        <taxon>Rickettsiales</taxon>
        <taxon>Rickettsiaceae</taxon>
        <taxon>Rickettsieae</taxon>
        <taxon>Orientia</taxon>
    </lineage>
</organism>
<name>A0A0F3MIK0_9RICK</name>
<sequence>MNAENKTYLSLILSIVALIAIGGAIGSLTKPEISTWYSTLYRSTLTPPNCVFPVVWTILYGIIGACGWLIWRPQAFPKPKYYQNFIRDPAHLKLELDAFVFSLSLNRTFPYSFGCYRYSGLCAHLSSLLKNESGFAAYDSLSFTDSIHKLLKLLHMVV</sequence>
<dbReference type="GO" id="GO:0033013">
    <property type="term" value="P:tetrapyrrole metabolic process"/>
    <property type="evidence" value="ECO:0007669"/>
    <property type="project" value="UniProtKB-ARBA"/>
</dbReference>
<dbReference type="Pfam" id="PF03073">
    <property type="entry name" value="TspO_MBR"/>
    <property type="match status" value="1"/>
</dbReference>
<keyword evidence="8" id="KW-1185">Reference proteome</keyword>
<evidence type="ECO:0000256" key="6">
    <source>
        <dbReference type="SAM" id="Phobius"/>
    </source>
</evidence>
<keyword evidence="3 6" id="KW-0812">Transmembrane</keyword>
<feature type="transmembrane region" description="Helical" evidence="6">
    <location>
        <begin position="51"/>
        <end position="71"/>
    </location>
</feature>
<evidence type="ECO:0000313" key="8">
    <source>
        <dbReference type="Proteomes" id="UP000033616"/>
    </source>
</evidence>
<comment type="caution">
    <text evidence="7">The sequence shown here is derived from an EMBL/GenBank/DDBJ whole genome shotgun (WGS) entry which is preliminary data.</text>
</comment>
<gene>
    <name evidence="7" type="ORF">OCHUTO_0797</name>
</gene>
<keyword evidence="4 6" id="KW-1133">Transmembrane helix</keyword>
<dbReference type="InterPro" id="IPR038330">
    <property type="entry name" value="TspO/MBR-related_sf"/>
</dbReference>
<evidence type="ECO:0000256" key="2">
    <source>
        <dbReference type="ARBA" id="ARBA00007524"/>
    </source>
</evidence>
<dbReference type="Gene3D" id="1.20.1260.100">
    <property type="entry name" value="TspO/MBR protein"/>
    <property type="match status" value="1"/>
</dbReference>
<evidence type="ECO:0000256" key="5">
    <source>
        <dbReference type="ARBA" id="ARBA00023136"/>
    </source>
</evidence>
<dbReference type="PATRIC" id="fig|1359168.3.peg.447"/>
<dbReference type="EMBL" id="LANP01000020">
    <property type="protein sequence ID" value="KJV55578.1"/>
    <property type="molecule type" value="Genomic_DNA"/>
</dbReference>
<reference evidence="7 8" key="1">
    <citation type="submission" date="2015-02" db="EMBL/GenBank/DDBJ databases">
        <title>Genome Sequencing of Rickettsiales.</title>
        <authorList>
            <person name="Daugherty S.C."/>
            <person name="Su Q."/>
            <person name="Abolude K."/>
            <person name="Beier-Sexton M."/>
            <person name="Carlyon J.A."/>
            <person name="Carter R."/>
            <person name="Day N.P."/>
            <person name="Dumler S.J."/>
            <person name="Dyachenko V."/>
            <person name="Godinez A."/>
            <person name="Kurtti T.J."/>
            <person name="Lichay M."/>
            <person name="Mullins K.E."/>
            <person name="Ott S."/>
            <person name="Pappas-Brown V."/>
            <person name="Paris D.H."/>
            <person name="Patel P."/>
            <person name="Richards A.L."/>
            <person name="Sadzewicz L."/>
            <person name="Sears K."/>
            <person name="Seidman D."/>
            <person name="Sengamalay N."/>
            <person name="Stenos J."/>
            <person name="Tallon L.J."/>
            <person name="Vincent G."/>
            <person name="Fraser C.M."/>
            <person name="Munderloh U."/>
            <person name="Dunning-Hotopp J.C."/>
        </authorList>
    </citation>
    <scope>NUCLEOTIDE SEQUENCE [LARGE SCALE GENOMIC DNA]</scope>
    <source>
        <strain evidence="7 8">Fuller</strain>
    </source>
</reference>